<evidence type="ECO:0000313" key="2">
    <source>
        <dbReference type="EMBL" id="PSR71947.1"/>
    </source>
</evidence>
<keyword evidence="3" id="KW-1185">Reference proteome</keyword>
<name>A0A2R6NHS6_9APHY</name>
<dbReference type="PANTHER" id="PTHR39472">
    <property type="entry name" value="EXPRESSED PROTEIN"/>
    <property type="match status" value="1"/>
</dbReference>
<reference evidence="2 3" key="1">
    <citation type="submission" date="2018-02" db="EMBL/GenBank/DDBJ databases">
        <title>Genome sequence of the basidiomycete white-rot fungus Phlebia centrifuga.</title>
        <authorList>
            <person name="Granchi Z."/>
            <person name="Peng M."/>
            <person name="de Vries R.P."/>
            <person name="Hilden K."/>
            <person name="Makela M.R."/>
            <person name="Grigoriev I."/>
            <person name="Riley R."/>
        </authorList>
    </citation>
    <scope>NUCLEOTIDE SEQUENCE [LARGE SCALE GENOMIC DNA]</scope>
    <source>
        <strain evidence="2 3">FBCC195</strain>
    </source>
</reference>
<dbReference type="Proteomes" id="UP000186601">
    <property type="component" value="Unassembled WGS sequence"/>
</dbReference>
<proteinExistence type="predicted"/>
<evidence type="ECO:0000313" key="3">
    <source>
        <dbReference type="Proteomes" id="UP000186601"/>
    </source>
</evidence>
<feature type="compositionally biased region" description="Low complexity" evidence="1">
    <location>
        <begin position="147"/>
        <end position="158"/>
    </location>
</feature>
<accession>A0A2R6NHS6</accession>
<comment type="caution">
    <text evidence="2">The sequence shown here is derived from an EMBL/GenBank/DDBJ whole genome shotgun (WGS) entry which is preliminary data.</text>
</comment>
<sequence length="278" mass="31158">MSLYSLSGVVKNQAINSQTGFVLRRHNQDKSQEDYNAELERMNAQISAENWTLQNDNKQLATLIKEYEQTLENVMTTFRTRANEVQQRELTLMREYERKLLLRETEELFKALEQSTHFSTSLGRIGGALRAIMRALGGEDPSCMPDSSSNNSSPTTSSILQKHVVNSLELDIQTNENGKQTTADERESELAAAEWALERECELTRLEQENRLLKQLAMEHAGIFASGNLVGGGDGIRELPKLPVILKVPARTRKGKLGGKGVGPFGMYKKFDEPKLGD</sequence>
<dbReference type="OrthoDB" id="21214at2759"/>
<organism evidence="2 3">
    <name type="scientific">Hermanssonia centrifuga</name>
    <dbReference type="NCBI Taxonomy" id="98765"/>
    <lineage>
        <taxon>Eukaryota</taxon>
        <taxon>Fungi</taxon>
        <taxon>Dikarya</taxon>
        <taxon>Basidiomycota</taxon>
        <taxon>Agaricomycotina</taxon>
        <taxon>Agaricomycetes</taxon>
        <taxon>Polyporales</taxon>
        <taxon>Meruliaceae</taxon>
        <taxon>Hermanssonia</taxon>
    </lineage>
</organism>
<dbReference type="EMBL" id="MLYV02001230">
    <property type="protein sequence ID" value="PSR71947.1"/>
    <property type="molecule type" value="Genomic_DNA"/>
</dbReference>
<dbReference type="PANTHER" id="PTHR39472:SF1">
    <property type="entry name" value="EXPRESSED PROTEIN"/>
    <property type="match status" value="1"/>
</dbReference>
<dbReference type="AlphaFoldDB" id="A0A2R6NHS6"/>
<gene>
    <name evidence="2" type="ORF">PHLCEN_2v12157</name>
</gene>
<dbReference type="STRING" id="98765.A0A2R6NHS6"/>
<protein>
    <submittedName>
        <fullName evidence="2">Uncharacterized protein</fullName>
    </submittedName>
</protein>
<feature type="region of interest" description="Disordered" evidence="1">
    <location>
        <begin position="139"/>
        <end position="158"/>
    </location>
</feature>
<evidence type="ECO:0000256" key="1">
    <source>
        <dbReference type="SAM" id="MobiDB-lite"/>
    </source>
</evidence>